<keyword evidence="2" id="KW-1185">Reference proteome</keyword>
<organism evidence="1 2">
    <name type="scientific">Candidatus Nitrospira neomarina</name>
    <dbReference type="NCBI Taxonomy" id="3020899"/>
    <lineage>
        <taxon>Bacteria</taxon>
        <taxon>Pseudomonadati</taxon>
        <taxon>Nitrospirota</taxon>
        <taxon>Nitrospiria</taxon>
        <taxon>Nitrospirales</taxon>
        <taxon>Nitrospiraceae</taxon>
        <taxon>Nitrospira</taxon>
    </lineage>
</organism>
<protein>
    <submittedName>
        <fullName evidence="1">Proteasome accessory factor PafA2 family protein</fullName>
    </submittedName>
</protein>
<dbReference type="Proteomes" id="UP001302494">
    <property type="component" value="Chromosome"/>
</dbReference>
<dbReference type="EMBL" id="CP116968">
    <property type="protein sequence ID" value="WNM63487.1"/>
    <property type="molecule type" value="Genomic_DNA"/>
</dbReference>
<accession>A0AA96GLH0</accession>
<dbReference type="GO" id="GO:0000502">
    <property type="term" value="C:proteasome complex"/>
    <property type="evidence" value="ECO:0007669"/>
    <property type="project" value="UniProtKB-KW"/>
</dbReference>
<evidence type="ECO:0000313" key="1">
    <source>
        <dbReference type="EMBL" id="WNM63487.1"/>
    </source>
</evidence>
<keyword evidence="1" id="KW-0647">Proteasome</keyword>
<dbReference type="GO" id="GO:0005524">
    <property type="term" value="F:ATP binding"/>
    <property type="evidence" value="ECO:0007669"/>
    <property type="project" value="TreeGrafter"/>
</dbReference>
<dbReference type="GO" id="GO:0070490">
    <property type="term" value="P:protein pupylation"/>
    <property type="evidence" value="ECO:0007669"/>
    <property type="project" value="TreeGrafter"/>
</dbReference>
<dbReference type="AlphaFoldDB" id="A0AA96GLH0"/>
<dbReference type="PANTHER" id="PTHR42307">
    <property type="entry name" value="PUP DEAMIDASE/DEPUPYLASE"/>
    <property type="match status" value="1"/>
</dbReference>
<name>A0AA96GLH0_9BACT</name>
<dbReference type="PANTHER" id="PTHR42307:SF3">
    <property type="entry name" value="PUP--PROTEIN LIGASE"/>
    <property type="match status" value="1"/>
</dbReference>
<dbReference type="RefSeq" id="WP_312748137.1">
    <property type="nucleotide sequence ID" value="NZ_CP116968.1"/>
</dbReference>
<proteinExistence type="predicted"/>
<dbReference type="KEGG" id="nneo:PQG83_06965"/>
<dbReference type="Pfam" id="PF03136">
    <property type="entry name" value="Pup_ligase"/>
    <property type="match status" value="1"/>
</dbReference>
<dbReference type="GO" id="GO:0010498">
    <property type="term" value="P:proteasomal protein catabolic process"/>
    <property type="evidence" value="ECO:0007669"/>
    <property type="project" value="InterPro"/>
</dbReference>
<reference evidence="1 2" key="1">
    <citation type="submission" date="2023-01" db="EMBL/GenBank/DDBJ databases">
        <title>Cultivation and genomic characterization of new, ubiquitous marine nitrite-oxidizing bacteria from the Nitrospirales.</title>
        <authorList>
            <person name="Mueller A.J."/>
            <person name="Daebeler A."/>
            <person name="Herbold C.W."/>
            <person name="Kirkegaard R.H."/>
            <person name="Daims H."/>
        </authorList>
    </citation>
    <scope>NUCLEOTIDE SEQUENCE [LARGE SCALE GENOMIC DNA]</scope>
    <source>
        <strain evidence="1 2">DK</strain>
    </source>
</reference>
<evidence type="ECO:0000313" key="2">
    <source>
        <dbReference type="Proteomes" id="UP001302494"/>
    </source>
</evidence>
<dbReference type="GO" id="GO:0019941">
    <property type="term" value="P:modification-dependent protein catabolic process"/>
    <property type="evidence" value="ECO:0007669"/>
    <property type="project" value="InterPro"/>
</dbReference>
<gene>
    <name evidence="1" type="ORF">PQG83_06965</name>
</gene>
<sequence>MHNRIFGIETEYGLLIKADQPDVSSPWIAHRIIEHLFGRKKHGVIDWHYRGHDEPPGNGGFLLNAGRMYVDMGHLEYASPECHSLWDLVAVDRAGDWLLQDCLEELGLSELVSIIKNNIDHETDATFGCHENYLVTRDFPFTYQGLGMLMPFLVTRQVFTGAGRIGKARSVDGWIGLDDIEGRGGPQSRKSTEEGVIYQISQRPDYIVNDFFEWVQHNRAIVNTRDEPLADPERFRRLHLLMGDSNMAEEATLLKMGTTGLVLQLIEEGHAPQGLDFDDPVQTLRAISHDPQQKWMVTLSTGRHLSALDIQEQFWEAAAKQYAGQDEETDWVLGHWESVVKDLREGFQAVVGRVDWASKLWLLENFRKAEKLEWDDPWLKSLDLEYHNVDPQAGLYHGMTEEGDAPRFTTNDLVELAKGQPPRNTRAFGRAEIIRHVVKEGWADFLEKATGHHDPRRPPYVINWSVLQLQGSPAFVMADPFRSYVQESRDYCADWSSRPSHESLSKKEMPK</sequence>
<dbReference type="InterPro" id="IPR004347">
    <property type="entry name" value="Pup_ligase/deamidase"/>
</dbReference>